<dbReference type="InParanoid" id="A0A0V0QRS0"/>
<evidence type="ECO:0000313" key="1">
    <source>
        <dbReference type="EMBL" id="KRX05022.1"/>
    </source>
</evidence>
<evidence type="ECO:0000313" key="2">
    <source>
        <dbReference type="Proteomes" id="UP000054937"/>
    </source>
</evidence>
<protein>
    <submittedName>
        <fullName evidence="1">Uncharacterized protein</fullName>
    </submittedName>
</protein>
<dbReference type="Proteomes" id="UP000054937">
    <property type="component" value="Unassembled WGS sequence"/>
</dbReference>
<proteinExistence type="predicted"/>
<sequence length="120" mass="14363">MKEQQKQQAYQNVHQNYNDTINVQSKEKFKQSLNINLDQDLLCQQKVNQDKKKDKMSNFNQYFDCSINQQQKQDDLIDNHINPWETNKSSLNMTESFTFVQQEAQFVNVKQNKSKKKKNL</sequence>
<comment type="caution">
    <text evidence="1">The sequence shown here is derived from an EMBL/GenBank/DDBJ whole genome shotgun (WGS) entry which is preliminary data.</text>
</comment>
<reference evidence="1 2" key="1">
    <citation type="journal article" date="2015" name="Sci. Rep.">
        <title>Genome of the facultative scuticociliatosis pathogen Pseudocohnilembus persalinus provides insight into its virulence through horizontal gene transfer.</title>
        <authorList>
            <person name="Xiong J."/>
            <person name="Wang G."/>
            <person name="Cheng J."/>
            <person name="Tian M."/>
            <person name="Pan X."/>
            <person name="Warren A."/>
            <person name="Jiang C."/>
            <person name="Yuan D."/>
            <person name="Miao W."/>
        </authorList>
    </citation>
    <scope>NUCLEOTIDE SEQUENCE [LARGE SCALE GENOMIC DNA]</scope>
    <source>
        <strain evidence="1">36N120E</strain>
    </source>
</reference>
<gene>
    <name evidence="1" type="ORF">PPERSA_06656</name>
</gene>
<keyword evidence="2" id="KW-1185">Reference proteome</keyword>
<name>A0A0V0QRS0_PSEPJ</name>
<accession>A0A0V0QRS0</accession>
<dbReference type="AlphaFoldDB" id="A0A0V0QRS0"/>
<dbReference type="EMBL" id="LDAU01000110">
    <property type="protein sequence ID" value="KRX05022.1"/>
    <property type="molecule type" value="Genomic_DNA"/>
</dbReference>
<organism evidence="1 2">
    <name type="scientific">Pseudocohnilembus persalinus</name>
    <name type="common">Ciliate</name>
    <dbReference type="NCBI Taxonomy" id="266149"/>
    <lineage>
        <taxon>Eukaryota</taxon>
        <taxon>Sar</taxon>
        <taxon>Alveolata</taxon>
        <taxon>Ciliophora</taxon>
        <taxon>Intramacronucleata</taxon>
        <taxon>Oligohymenophorea</taxon>
        <taxon>Scuticociliatia</taxon>
        <taxon>Philasterida</taxon>
        <taxon>Pseudocohnilembidae</taxon>
        <taxon>Pseudocohnilembus</taxon>
    </lineage>
</organism>